<dbReference type="Gene3D" id="1.10.530.10">
    <property type="match status" value="1"/>
</dbReference>
<reference evidence="6 7" key="1">
    <citation type="submission" date="2023-12" db="EMBL/GenBank/DDBJ databases">
        <title>Streptomyces sp. V4-01.</title>
        <authorList>
            <person name="Somphong A."/>
            <person name="Phongsopitanun W."/>
        </authorList>
    </citation>
    <scope>NUCLEOTIDE SEQUENCE [LARGE SCALE GENOMIC DNA]</scope>
    <source>
        <strain evidence="6 7">V4-01</strain>
    </source>
</reference>
<dbReference type="CDD" id="cd00118">
    <property type="entry name" value="LysM"/>
    <property type="match status" value="1"/>
</dbReference>
<dbReference type="RefSeq" id="WP_330799902.1">
    <property type="nucleotide sequence ID" value="NZ_JAZEWV010000041.1"/>
</dbReference>
<gene>
    <name evidence="6" type="ORF">V2S66_30050</name>
</gene>
<feature type="compositionally biased region" description="Low complexity" evidence="3">
    <location>
        <begin position="203"/>
        <end position="225"/>
    </location>
</feature>
<protein>
    <submittedName>
        <fullName evidence="6">Transglycosylase family protein</fullName>
    </submittedName>
</protein>
<dbReference type="Gene3D" id="3.10.350.10">
    <property type="entry name" value="LysM domain"/>
    <property type="match status" value="1"/>
</dbReference>
<evidence type="ECO:0000259" key="5">
    <source>
        <dbReference type="PROSITE" id="PS51782"/>
    </source>
</evidence>
<comment type="caution">
    <text evidence="6">The sequence shown here is derived from an EMBL/GenBank/DDBJ whole genome shotgun (WGS) entry which is preliminary data.</text>
</comment>
<feature type="chain" id="PRO_5046945504" evidence="4">
    <location>
        <begin position="50"/>
        <end position="295"/>
    </location>
</feature>
<comment type="similarity">
    <text evidence="1">Belongs to the transglycosylase family. Rpf subfamily.</text>
</comment>
<dbReference type="CDD" id="cd13925">
    <property type="entry name" value="RPF"/>
    <property type="match status" value="1"/>
</dbReference>
<organism evidence="6 7">
    <name type="scientific">Actinacidiphila polyblastidii</name>
    <dbReference type="NCBI Taxonomy" id="3110430"/>
    <lineage>
        <taxon>Bacteria</taxon>
        <taxon>Bacillati</taxon>
        <taxon>Actinomycetota</taxon>
        <taxon>Actinomycetes</taxon>
        <taxon>Kitasatosporales</taxon>
        <taxon>Streptomycetaceae</taxon>
        <taxon>Actinacidiphila</taxon>
    </lineage>
</organism>
<evidence type="ECO:0000313" key="6">
    <source>
        <dbReference type="EMBL" id="MEE4546198.1"/>
    </source>
</evidence>
<feature type="signal peptide" evidence="4">
    <location>
        <begin position="1"/>
        <end position="49"/>
    </location>
</feature>
<dbReference type="Pfam" id="PF06737">
    <property type="entry name" value="Transglycosylas"/>
    <property type="match status" value="1"/>
</dbReference>
<feature type="domain" description="LysM" evidence="5">
    <location>
        <begin position="245"/>
        <end position="294"/>
    </location>
</feature>
<dbReference type="InterPro" id="IPR036779">
    <property type="entry name" value="LysM_dom_sf"/>
</dbReference>
<dbReference type="InterPro" id="IPR023346">
    <property type="entry name" value="Lysozyme-like_dom_sf"/>
</dbReference>
<dbReference type="EMBL" id="JAZEWV010000041">
    <property type="protein sequence ID" value="MEE4546198.1"/>
    <property type="molecule type" value="Genomic_DNA"/>
</dbReference>
<evidence type="ECO:0000256" key="2">
    <source>
        <dbReference type="ARBA" id="ARBA00022801"/>
    </source>
</evidence>
<dbReference type="Proteomes" id="UP001344658">
    <property type="component" value="Unassembled WGS sequence"/>
</dbReference>
<keyword evidence="2" id="KW-0378">Hydrolase</keyword>
<dbReference type="InterPro" id="IPR010618">
    <property type="entry name" value="RPF"/>
</dbReference>
<dbReference type="PROSITE" id="PS51782">
    <property type="entry name" value="LYSM"/>
    <property type="match status" value="1"/>
</dbReference>
<evidence type="ECO:0000256" key="1">
    <source>
        <dbReference type="ARBA" id="ARBA00010830"/>
    </source>
</evidence>
<evidence type="ECO:0000256" key="3">
    <source>
        <dbReference type="SAM" id="MobiDB-lite"/>
    </source>
</evidence>
<sequence>MIELSNYRQIHTARRAPGTASATAARAATVIAALGAAALLPLVAQPAMAAPPVQQAASPPARAGQAAPGGTAFAGTPQDAAALVHTALGAMAKAPRVIPAVEADVWNDLAMCESSGNWHINSGNGFYGGLQFWQPTWEAFGGTRYARRADLANRAHQISIARSVLREQGWRAWPVCSRKLRLSDTTPAAGGTAGRPPQTGATAPGQAPAKIPAKIPGKAPAADPGKVVDGPAATATDQTDGKNRATHTVLPGETLSGIARAAHVRGGWKRLYAVNKQAIGPDPDRLQAGVVLTMP</sequence>
<keyword evidence="4" id="KW-0732">Signal</keyword>
<dbReference type="SUPFAM" id="SSF53955">
    <property type="entry name" value="Lysozyme-like"/>
    <property type="match status" value="1"/>
</dbReference>
<keyword evidence="7" id="KW-1185">Reference proteome</keyword>
<dbReference type="SMART" id="SM00257">
    <property type="entry name" value="LysM"/>
    <property type="match status" value="1"/>
</dbReference>
<evidence type="ECO:0000256" key="4">
    <source>
        <dbReference type="SAM" id="SignalP"/>
    </source>
</evidence>
<dbReference type="InterPro" id="IPR018392">
    <property type="entry name" value="LysM"/>
</dbReference>
<feature type="region of interest" description="Disordered" evidence="3">
    <location>
        <begin position="184"/>
        <end position="245"/>
    </location>
</feature>
<name>A0ABU7PK31_9ACTN</name>
<accession>A0ABU7PK31</accession>
<evidence type="ECO:0000313" key="7">
    <source>
        <dbReference type="Proteomes" id="UP001344658"/>
    </source>
</evidence>
<proteinExistence type="inferred from homology"/>